<feature type="compositionally biased region" description="Polar residues" evidence="1">
    <location>
        <begin position="105"/>
        <end position="117"/>
    </location>
</feature>
<feature type="region of interest" description="Disordered" evidence="1">
    <location>
        <begin position="97"/>
        <end position="123"/>
    </location>
</feature>
<dbReference type="GO" id="GO:0005739">
    <property type="term" value="C:mitochondrion"/>
    <property type="evidence" value="ECO:0007669"/>
    <property type="project" value="InterPro"/>
</dbReference>
<proteinExistence type="predicted"/>
<reference evidence="4" key="1">
    <citation type="submission" date="2014-10" db="EMBL/GenBank/DDBJ databases">
        <authorList>
            <person name="King R."/>
        </authorList>
    </citation>
    <scope>NUCLEOTIDE SEQUENCE [LARGE SCALE GENOMIC DNA]</scope>
    <source>
        <strain evidence="4">A3/5</strain>
    </source>
</reference>
<dbReference type="InterPro" id="IPR043837">
    <property type="entry name" value="Mtf2-like_C"/>
</dbReference>
<dbReference type="PANTHER" id="PTHR39468:SF1">
    <property type="entry name" value="MTF2-LIKE C-TERMINAL DOMAIN-CONTAINING PROTEIN"/>
    <property type="match status" value="1"/>
</dbReference>
<dbReference type="PANTHER" id="PTHR39468">
    <property type="entry name" value="CHROMOSOME 7, WHOLE GENOME SHOTGUN SEQUENCE"/>
    <property type="match status" value="1"/>
</dbReference>
<organism evidence="3 4">
    <name type="scientific">Fusarium venenatum</name>
    <dbReference type="NCBI Taxonomy" id="56646"/>
    <lineage>
        <taxon>Eukaryota</taxon>
        <taxon>Fungi</taxon>
        <taxon>Dikarya</taxon>
        <taxon>Ascomycota</taxon>
        <taxon>Pezizomycotina</taxon>
        <taxon>Sordariomycetes</taxon>
        <taxon>Hypocreomycetidae</taxon>
        <taxon>Hypocreales</taxon>
        <taxon>Nectriaceae</taxon>
        <taxon>Fusarium</taxon>
    </lineage>
</organism>
<evidence type="ECO:0000256" key="1">
    <source>
        <dbReference type="SAM" id="MobiDB-lite"/>
    </source>
</evidence>
<dbReference type="EMBL" id="LN649232">
    <property type="protein sequence ID" value="CEI40028.1"/>
    <property type="molecule type" value="Genomic_DNA"/>
</dbReference>
<keyword evidence="4" id="KW-1185">Reference proteome</keyword>
<dbReference type="KEGG" id="fvn:FVRRES_12719"/>
<evidence type="ECO:0000313" key="4">
    <source>
        <dbReference type="Proteomes" id="UP000245910"/>
    </source>
</evidence>
<dbReference type="RefSeq" id="XP_025582418.1">
    <property type="nucleotide sequence ID" value="XM_025728008.2"/>
</dbReference>
<dbReference type="GeneID" id="37264350"/>
<dbReference type="STRING" id="56646.A0A2L2T7M1"/>
<sequence>MSRNLLPFLYQTRTLQLACRRPASIFFTQKAGVATHVSRPRKIDNSIPFEFDDEDTEDIQGLDPDADAHIEPEGTLTPGETEIFKRIFDDISNARLRQNKKSARTQKAQPTEKSTPSDLEKQRMGDTLVEKARGANASDDFLKRYPFSLRKAAQNALGKFESAPKRPKLYNLAELDKAEKAQMRKWTNYEDLREKERARVMNLMKKCNSDVELWDVMEKEVFSLPKELGIVEEPKTVKRGRKPKNEPAKEEKKVTTKDEKPIMDVHGYLYSDFLTYGLNQLDTAFPKPSLLAFNILPRIKELGLSSYVLGVSSPLFIKLAQIYWERYGDAESACDALDEMKPLGIFPTEIEKIKEVEKVVKQIEEHLHSCTWGAQGPFVMAMMQGGPYDATLTARLGRLKGIIARKYFYNERDAMNSAQDVEVKLQHLEAAR</sequence>
<dbReference type="Pfam" id="PF19189">
    <property type="entry name" value="Mtf2"/>
    <property type="match status" value="1"/>
</dbReference>
<dbReference type="AlphaFoldDB" id="A0A2L2T7M1"/>
<name>A0A2L2T7M1_9HYPO</name>
<feature type="compositionally biased region" description="Basic and acidic residues" evidence="1">
    <location>
        <begin position="243"/>
        <end position="257"/>
    </location>
</feature>
<protein>
    <recommendedName>
        <fullName evidence="2">Mtf2-like C-terminal domain-containing protein</fullName>
    </recommendedName>
</protein>
<evidence type="ECO:0000259" key="2">
    <source>
        <dbReference type="Pfam" id="PF19189"/>
    </source>
</evidence>
<dbReference type="InterPro" id="IPR040009">
    <property type="entry name" value="Mtf2/C5D6.12-like"/>
</dbReference>
<dbReference type="Proteomes" id="UP000245910">
    <property type="component" value="Chromosome IIII"/>
</dbReference>
<feature type="domain" description="Mtf2-like C-terminal" evidence="2">
    <location>
        <begin position="196"/>
        <end position="365"/>
    </location>
</feature>
<evidence type="ECO:0000313" key="3">
    <source>
        <dbReference type="EMBL" id="CEI40028.1"/>
    </source>
</evidence>
<feature type="region of interest" description="Disordered" evidence="1">
    <location>
        <begin position="236"/>
        <end position="257"/>
    </location>
</feature>
<accession>A0A2L2T7M1</accession>
<dbReference type="OrthoDB" id="2444174at2759"/>